<evidence type="ECO:0000313" key="4">
    <source>
        <dbReference type="Proteomes" id="UP000494301"/>
    </source>
</evidence>
<dbReference type="Proteomes" id="UP000494301">
    <property type="component" value="Unassembled WGS sequence"/>
</dbReference>
<gene>
    <name evidence="3" type="ORF">BLA3211_01433</name>
</gene>
<dbReference type="InterPro" id="IPR037401">
    <property type="entry name" value="SnoaL-like"/>
</dbReference>
<name>A0A6J5IQC1_9BURK</name>
<feature type="compositionally biased region" description="Pro residues" evidence="1">
    <location>
        <begin position="45"/>
        <end position="54"/>
    </location>
</feature>
<dbReference type="Pfam" id="PF13577">
    <property type="entry name" value="SnoaL_4"/>
    <property type="match status" value="1"/>
</dbReference>
<feature type="domain" description="SnoaL-like" evidence="2">
    <location>
        <begin position="65"/>
        <end position="190"/>
    </location>
</feature>
<dbReference type="CDD" id="cd00531">
    <property type="entry name" value="NTF2_like"/>
    <property type="match status" value="1"/>
</dbReference>
<evidence type="ECO:0000313" key="3">
    <source>
        <dbReference type="EMBL" id="CAB3961867.1"/>
    </source>
</evidence>
<feature type="region of interest" description="Disordered" evidence="1">
    <location>
        <begin position="41"/>
        <end position="62"/>
    </location>
</feature>
<evidence type="ECO:0000259" key="2">
    <source>
        <dbReference type="Pfam" id="PF13577"/>
    </source>
</evidence>
<protein>
    <submittedName>
        <fullName evidence="3">Short-chain dehydrogenase</fullName>
    </submittedName>
</protein>
<dbReference type="EMBL" id="CABWIL020000004">
    <property type="protein sequence ID" value="CAB3961867.1"/>
    <property type="molecule type" value="Genomic_DNA"/>
</dbReference>
<reference evidence="3 4" key="1">
    <citation type="submission" date="2020-04" db="EMBL/GenBank/DDBJ databases">
        <authorList>
            <person name="Depoorter E."/>
        </authorList>
    </citation>
    <scope>NUCLEOTIDE SEQUENCE [LARGE SCALE GENOMIC DNA]</scope>
    <source>
        <strain evidence="3 4">BCC0217</strain>
    </source>
</reference>
<dbReference type="Gene3D" id="3.10.450.50">
    <property type="match status" value="1"/>
</dbReference>
<organism evidence="3 4">
    <name type="scientific">Burkholderia aenigmatica</name>
    <dbReference type="NCBI Taxonomy" id="2015348"/>
    <lineage>
        <taxon>Bacteria</taxon>
        <taxon>Pseudomonadati</taxon>
        <taxon>Pseudomonadota</taxon>
        <taxon>Betaproteobacteria</taxon>
        <taxon>Burkholderiales</taxon>
        <taxon>Burkholderiaceae</taxon>
        <taxon>Burkholderia</taxon>
        <taxon>Burkholderia cepacia complex</taxon>
    </lineage>
</organism>
<sequence length="206" mass="23009">MSVAFRIEVTLLLVGDTRAPATDTCEVVHADNGPALSPLRRCHPRPPPLSFPRHPPTHDTMTPQETIDRMEIQDLLTRYCHAVDRHDWHEFERLFATNATLDYTAFGGPVGSRAEIAAYLEQVTSAMRGTQHTISTSLLVVDGDAATARTAGHAMMISADETGVDRVCFVGLWYRDLLVRTECGWRIRSRSQERSWMHDAPPVATD</sequence>
<dbReference type="SUPFAM" id="SSF54427">
    <property type="entry name" value="NTF2-like"/>
    <property type="match status" value="1"/>
</dbReference>
<evidence type="ECO:0000256" key="1">
    <source>
        <dbReference type="SAM" id="MobiDB-lite"/>
    </source>
</evidence>
<proteinExistence type="predicted"/>
<dbReference type="InterPro" id="IPR032710">
    <property type="entry name" value="NTF2-like_dom_sf"/>
</dbReference>
<dbReference type="AlphaFoldDB" id="A0A6J5IQC1"/>
<accession>A0A6J5IQC1</accession>